<proteinExistence type="predicted"/>
<dbReference type="Proteomes" id="UP001626550">
    <property type="component" value="Unassembled WGS sequence"/>
</dbReference>
<keyword evidence="2" id="KW-1133">Transmembrane helix</keyword>
<evidence type="ECO:0000313" key="4">
    <source>
        <dbReference type="Proteomes" id="UP001626550"/>
    </source>
</evidence>
<feature type="compositionally biased region" description="Polar residues" evidence="1">
    <location>
        <begin position="1081"/>
        <end position="1090"/>
    </location>
</feature>
<feature type="compositionally biased region" description="Basic and acidic residues" evidence="1">
    <location>
        <begin position="1050"/>
        <end position="1062"/>
    </location>
</feature>
<accession>A0ABD2PXD0</accession>
<sequence length="1207" mass="139368">MAAYEERLFETPSDERQGPIMSDEVCLFYDNCQLFVNFQIHHYFSIFFSTGELVPNPKIQLHSSSVMQDIPLRLSNLFSGPVGVYGVLVAPQDSTILEAALPERLVVIPANAKDVRFGVLKCKRTPHFKLGQSSYSTHVTVLTNMTNVNISVSWFSGYLELTHPSKQESLNGTWLVNVMESNARLSFKNSNPHQILLLDAYIVEVESGRKLSLLSDSFWLDEDFNDHNFQTDKSRMIRPGKEHDIVLNVGALRAQFMQSNSTELLLLKLCLHTDYENGCGYINLYAQEKKHLAVSPNKLTLGISETQMLHVHSSHCFEVKKPPEIQITSSNCSHFSASMKLESGFTVGSIEGRILFKLLRELKQKNEYRTTRAIYDRLIYHSMMIVKRFRESANQFSKDLDLRVISGSEEALVPCSLYCLSIANGVRILLQNTLQSKSIRFVPVLLSSVLRETLEPGQVYSEEILFLGLRNLYERILPEANFQTPAPVGRGNPCPDCGSFSFEGHLETFTLRGKEWRNLTVLYNQGEAPLRYEDMDILLIFNNFTILEVALLRVPLRETLLELKVDAHVAYSYSITRKDNHSFIHSLCTMFQSSPNPVFLPIERIVERPVEFLREIIPEEVSPLSYETSYDHPDAMISFTLTPKFSVHPISTSSREFPWITPFCYLEEKLFLKTGLPFDQICFSPADHASIGDRSEATIYNNMVQNHQIDIKATGDGEVVVDSVFLTHSEEQRSSTFSQYMDTYIIDTAPERWWKETMTPLTSDSKHTSYMELWRQIFQGQEPLCSKLLSVDQRHQLFPRDPPLRNQGYHLRDFEHAQCDMFGLALMNCFVPGGPEQKVLKPGESMKLYLRYEPDLVRYSFKAQLHIRAFINITEGLIPLKLRPIVLSVDYPKDVLEKASTIFQRDTIEFDFWIFFCLVSMLSLVLVVVCAAGDALFRHHRHTSIFRERYLQQPKPKFHFKLYNFIRTCLQKFKACINRAKNYFRKCREENERRRKRSVQLEKSKLVPLHQKKCKKQRRVPQSLIKKKKEKAKEVEEESQEVVEVEEDERVQVVEEDKKEEKEQLDDDEEEEETPEWCVESSGSESNQDILDSMVRGAEELSRELTPPEEKEDEIEEAPEWADSSEVESDQDLLDSMVQGAETLSHQLREEMNFHEMEFVPQTQEVLYNRCIPPERPAYFCGPGISSSMEELWKPLEESCTYYATVC</sequence>
<dbReference type="PANTHER" id="PTHR22050:SF0">
    <property type="entry name" value="TRANSMEMBRANE PROTEIN 131 HOMOLOG"/>
    <property type="match status" value="1"/>
</dbReference>
<organism evidence="3 4">
    <name type="scientific">Cichlidogyrus casuarinus</name>
    <dbReference type="NCBI Taxonomy" id="1844966"/>
    <lineage>
        <taxon>Eukaryota</taxon>
        <taxon>Metazoa</taxon>
        <taxon>Spiralia</taxon>
        <taxon>Lophotrochozoa</taxon>
        <taxon>Platyhelminthes</taxon>
        <taxon>Monogenea</taxon>
        <taxon>Monopisthocotylea</taxon>
        <taxon>Dactylogyridea</taxon>
        <taxon>Ancyrocephalidae</taxon>
        <taxon>Cichlidogyrus</taxon>
    </lineage>
</organism>
<protein>
    <recommendedName>
        <fullName evidence="5">Transmembrane protein 131-like</fullName>
    </recommendedName>
</protein>
<name>A0ABD2PXD0_9PLAT</name>
<dbReference type="PANTHER" id="PTHR22050">
    <property type="entry name" value="RW1 PROTEIN HOMOLOG"/>
    <property type="match status" value="1"/>
</dbReference>
<keyword evidence="2" id="KW-0472">Membrane</keyword>
<evidence type="ECO:0000313" key="3">
    <source>
        <dbReference type="EMBL" id="KAL3311743.1"/>
    </source>
</evidence>
<feature type="compositionally biased region" description="Acidic residues" evidence="1">
    <location>
        <begin position="1036"/>
        <end position="1049"/>
    </location>
</feature>
<dbReference type="InterPro" id="IPR039877">
    <property type="entry name" value="TMEM131-like"/>
</dbReference>
<feature type="region of interest" description="Disordered" evidence="1">
    <location>
        <begin position="1036"/>
        <end position="1131"/>
    </location>
</feature>
<evidence type="ECO:0008006" key="5">
    <source>
        <dbReference type="Google" id="ProtNLM"/>
    </source>
</evidence>
<reference evidence="3 4" key="1">
    <citation type="submission" date="2024-11" db="EMBL/GenBank/DDBJ databases">
        <title>Adaptive evolution of stress response genes in parasites aligns with host niche diversity.</title>
        <authorList>
            <person name="Hahn C."/>
            <person name="Resl P."/>
        </authorList>
    </citation>
    <scope>NUCLEOTIDE SEQUENCE [LARGE SCALE GENOMIC DNA]</scope>
    <source>
        <strain evidence="3">EGGRZ-B1_66</strain>
        <tissue evidence="3">Body</tissue>
    </source>
</reference>
<keyword evidence="2" id="KW-0812">Transmembrane</keyword>
<feature type="non-terminal residue" evidence="3">
    <location>
        <position position="1207"/>
    </location>
</feature>
<gene>
    <name evidence="3" type="ORF">Ciccas_009674</name>
</gene>
<feature type="compositionally biased region" description="Basic and acidic residues" evidence="1">
    <location>
        <begin position="1097"/>
        <end position="1109"/>
    </location>
</feature>
<comment type="caution">
    <text evidence="3">The sequence shown here is derived from an EMBL/GenBank/DDBJ whole genome shotgun (WGS) entry which is preliminary data.</text>
</comment>
<dbReference type="EMBL" id="JBJKFK010002040">
    <property type="protein sequence ID" value="KAL3311743.1"/>
    <property type="molecule type" value="Genomic_DNA"/>
</dbReference>
<feature type="compositionally biased region" description="Acidic residues" evidence="1">
    <location>
        <begin position="1063"/>
        <end position="1075"/>
    </location>
</feature>
<evidence type="ECO:0000256" key="1">
    <source>
        <dbReference type="SAM" id="MobiDB-lite"/>
    </source>
</evidence>
<evidence type="ECO:0000256" key="2">
    <source>
        <dbReference type="SAM" id="Phobius"/>
    </source>
</evidence>
<feature type="compositionally biased region" description="Acidic residues" evidence="1">
    <location>
        <begin position="1110"/>
        <end position="1131"/>
    </location>
</feature>
<keyword evidence="4" id="KW-1185">Reference proteome</keyword>
<dbReference type="AlphaFoldDB" id="A0ABD2PXD0"/>
<feature type="transmembrane region" description="Helical" evidence="2">
    <location>
        <begin position="912"/>
        <end position="937"/>
    </location>
</feature>